<comment type="similarity">
    <text evidence="5">Belongs to the class-II pyridoxal-phosphate-dependent aminotransferase family. MalY/PatB cystathionine beta-lyase subfamily.</text>
</comment>
<dbReference type="Proteomes" id="UP000623967">
    <property type="component" value="Unassembled WGS sequence"/>
</dbReference>
<evidence type="ECO:0000256" key="5">
    <source>
        <dbReference type="ARBA" id="ARBA00037974"/>
    </source>
</evidence>
<dbReference type="RefSeq" id="WP_202655673.1">
    <property type="nucleotide sequence ID" value="NZ_JAESWB010000340.1"/>
</dbReference>
<dbReference type="InterPro" id="IPR015424">
    <property type="entry name" value="PyrdxlP-dep_Trfase"/>
</dbReference>
<comment type="cofactor">
    <cofactor evidence="1">
        <name>pyridoxal 5'-phosphate</name>
        <dbReference type="ChEBI" id="CHEBI:597326"/>
    </cofactor>
</comment>
<comment type="caution">
    <text evidence="7">The sequence shown here is derived from an EMBL/GenBank/DDBJ whole genome shotgun (WGS) entry which is preliminary data.</text>
</comment>
<dbReference type="InterPro" id="IPR051798">
    <property type="entry name" value="Class-II_PLP-Dep_Aminotrans"/>
</dbReference>
<dbReference type="Gene3D" id="3.40.640.10">
    <property type="entry name" value="Type I PLP-dependent aspartate aminotransferase-like (Major domain)"/>
    <property type="match status" value="1"/>
</dbReference>
<keyword evidence="7" id="KW-0808">Transferase</keyword>
<dbReference type="PANTHER" id="PTHR43525:SF1">
    <property type="entry name" value="PROTEIN MALY"/>
    <property type="match status" value="1"/>
</dbReference>
<dbReference type="SUPFAM" id="SSF53383">
    <property type="entry name" value="PLP-dependent transferases"/>
    <property type="match status" value="1"/>
</dbReference>
<gene>
    <name evidence="7" type="ORF">JK635_19890</name>
</gene>
<dbReference type="InterPro" id="IPR015421">
    <property type="entry name" value="PyrdxlP-dep_Trfase_major"/>
</dbReference>
<keyword evidence="8" id="KW-1185">Reference proteome</keyword>
<proteinExistence type="inferred from homology"/>
<evidence type="ECO:0000313" key="7">
    <source>
        <dbReference type="EMBL" id="MBL4954423.1"/>
    </source>
</evidence>
<keyword evidence="4" id="KW-0456">Lyase</keyword>
<dbReference type="InterPro" id="IPR004839">
    <property type="entry name" value="Aminotransferase_I/II_large"/>
</dbReference>
<name>A0ABS1TTB4_9BACI</name>
<dbReference type="NCBIfam" id="TIGR04350">
    <property type="entry name" value="C_S_lyase_PatB"/>
    <property type="match status" value="1"/>
</dbReference>
<dbReference type="EMBL" id="JAESWB010000340">
    <property type="protein sequence ID" value="MBL4954423.1"/>
    <property type="molecule type" value="Genomic_DNA"/>
</dbReference>
<dbReference type="EC" id="4.4.1.13" evidence="2"/>
<evidence type="ECO:0000256" key="1">
    <source>
        <dbReference type="ARBA" id="ARBA00001933"/>
    </source>
</evidence>
<keyword evidence="3" id="KW-0663">Pyridoxal phosphate</keyword>
<dbReference type="InterPro" id="IPR015422">
    <property type="entry name" value="PyrdxlP-dep_Trfase_small"/>
</dbReference>
<evidence type="ECO:0000313" key="8">
    <source>
        <dbReference type="Proteomes" id="UP000623967"/>
    </source>
</evidence>
<dbReference type="GO" id="GO:0008483">
    <property type="term" value="F:transaminase activity"/>
    <property type="evidence" value="ECO:0007669"/>
    <property type="project" value="UniProtKB-KW"/>
</dbReference>
<organism evidence="7 8">
    <name type="scientific">Neobacillus paridis</name>
    <dbReference type="NCBI Taxonomy" id="2803862"/>
    <lineage>
        <taxon>Bacteria</taxon>
        <taxon>Bacillati</taxon>
        <taxon>Bacillota</taxon>
        <taxon>Bacilli</taxon>
        <taxon>Bacillales</taxon>
        <taxon>Bacillaceae</taxon>
        <taxon>Neobacillus</taxon>
    </lineage>
</organism>
<sequence length="387" mass="44051">MTIFDEKIDRLNTASVKWEATKEVFGEADLWPMWVADMDFKPPQAVIEAIQKRADHGVFGYTFIPESTKQAIQAWVLKRHGWSIDPSWLIYCSGVVQAISTAVQAFTEEGDRVLLQSPVYTPFFNMIEQNNRIVVNAPLILENDGYKIDYTRFEDALKSGCKLFLLCNPHNPGGRVWTKEELSRIGELCLKYNCLILSDEIHSDLVYKEYKHIPIASLTNDLSENVITCIAPSKTFNLAGLQASVAIIKNTKLRKQFDETLKRQGYFSLNTFGITAMEAAYRDGEAWLEELIDYLQENKQYALRFLQEHLPEISCVKPEGTYLLWLDCRKLGLSDEKLRTALLQKGKLALEPGSKYGPGGEGFVRMNIACPKDYLMEGLKRLKNALK</sequence>
<dbReference type="InterPro" id="IPR027619">
    <property type="entry name" value="C-S_lyase_PatB-like"/>
</dbReference>
<dbReference type="CDD" id="cd00609">
    <property type="entry name" value="AAT_like"/>
    <property type="match status" value="1"/>
</dbReference>
<evidence type="ECO:0000256" key="4">
    <source>
        <dbReference type="ARBA" id="ARBA00023239"/>
    </source>
</evidence>
<evidence type="ECO:0000256" key="2">
    <source>
        <dbReference type="ARBA" id="ARBA00012224"/>
    </source>
</evidence>
<dbReference type="Pfam" id="PF00155">
    <property type="entry name" value="Aminotran_1_2"/>
    <property type="match status" value="1"/>
</dbReference>
<dbReference type="PANTHER" id="PTHR43525">
    <property type="entry name" value="PROTEIN MALY"/>
    <property type="match status" value="1"/>
</dbReference>
<evidence type="ECO:0000256" key="3">
    <source>
        <dbReference type="ARBA" id="ARBA00022898"/>
    </source>
</evidence>
<reference evidence="7 8" key="1">
    <citation type="submission" date="2021-01" db="EMBL/GenBank/DDBJ databases">
        <title>Genome public.</title>
        <authorList>
            <person name="Liu C."/>
            <person name="Sun Q."/>
        </authorList>
    </citation>
    <scope>NUCLEOTIDE SEQUENCE [LARGE SCALE GENOMIC DNA]</scope>
    <source>
        <strain evidence="7 8">YIM B02564</strain>
    </source>
</reference>
<accession>A0ABS1TTB4</accession>
<feature type="domain" description="Aminotransferase class I/classII large" evidence="6">
    <location>
        <begin position="37"/>
        <end position="381"/>
    </location>
</feature>
<protein>
    <recommendedName>
        <fullName evidence="2">cysteine-S-conjugate beta-lyase</fullName>
        <ecNumber evidence="2">4.4.1.13</ecNumber>
    </recommendedName>
</protein>
<evidence type="ECO:0000259" key="6">
    <source>
        <dbReference type="Pfam" id="PF00155"/>
    </source>
</evidence>
<dbReference type="Gene3D" id="3.90.1150.10">
    <property type="entry name" value="Aspartate Aminotransferase, domain 1"/>
    <property type="match status" value="1"/>
</dbReference>
<keyword evidence="7" id="KW-0032">Aminotransferase</keyword>